<dbReference type="EC" id="2.7.3.-" evidence="9"/>
<evidence type="ECO:0000256" key="2">
    <source>
        <dbReference type="ARBA" id="ARBA00022741"/>
    </source>
</evidence>
<dbReference type="InterPro" id="IPR022415">
    <property type="entry name" value="ATP-guanido_PTrfase_AS"/>
</dbReference>
<evidence type="ECO:0000256" key="1">
    <source>
        <dbReference type="ARBA" id="ARBA00022679"/>
    </source>
</evidence>
<proteinExistence type="inferred from homology"/>
<dbReference type="Pfam" id="PF00217">
    <property type="entry name" value="ATP-gua_Ptrans"/>
    <property type="match status" value="1"/>
</dbReference>
<dbReference type="GO" id="GO:0005524">
    <property type="term" value="F:ATP binding"/>
    <property type="evidence" value="ECO:0007669"/>
    <property type="project" value="UniProtKB-UniRule"/>
</dbReference>
<dbReference type="InterPro" id="IPR000749">
    <property type="entry name" value="ATP-guanido_PTrfase"/>
</dbReference>
<protein>
    <submittedName>
        <fullName evidence="9">Putative ATP:guanido phosphotransferase SAV0524</fullName>
        <ecNumber evidence="9">2.7.3.-</ecNumber>
    </submittedName>
</protein>
<evidence type="ECO:0000256" key="6">
    <source>
        <dbReference type="RuleBase" id="RU000505"/>
    </source>
</evidence>
<feature type="binding site" evidence="5">
    <location>
        <position position="131"/>
    </location>
    <ligand>
        <name>ATP</name>
        <dbReference type="ChEBI" id="CHEBI:30616"/>
    </ligand>
</feature>
<dbReference type="GO" id="GO:0005615">
    <property type="term" value="C:extracellular space"/>
    <property type="evidence" value="ECO:0007669"/>
    <property type="project" value="TreeGrafter"/>
</dbReference>
<dbReference type="InterPro" id="IPR022414">
    <property type="entry name" value="ATP-guanido_PTrfase_cat"/>
</dbReference>
<organism evidence="9">
    <name type="scientific">uncultured Anaerotruncus sp</name>
    <dbReference type="NCBI Taxonomy" id="905011"/>
    <lineage>
        <taxon>Bacteria</taxon>
        <taxon>Bacillati</taxon>
        <taxon>Bacillota</taxon>
        <taxon>Clostridia</taxon>
        <taxon>Eubacteriales</taxon>
        <taxon>Oscillospiraceae</taxon>
        <taxon>Anaerotruncus</taxon>
        <taxon>environmental samples</taxon>
    </lineage>
</organism>
<feature type="domain" description="Phosphagen kinase C-terminal" evidence="8">
    <location>
        <begin position="31"/>
        <end position="260"/>
    </location>
</feature>
<reference evidence="9" key="1">
    <citation type="submission" date="2015-09" db="EMBL/GenBank/DDBJ databases">
        <authorList>
            <consortium name="Pathogen Informatics"/>
        </authorList>
    </citation>
    <scope>NUCLEOTIDE SEQUENCE</scope>
    <source>
        <strain evidence="9">2789STDY5834896</strain>
    </source>
</reference>
<dbReference type="AlphaFoldDB" id="A0A1C6HZ07"/>
<dbReference type="PANTHER" id="PTHR11547:SF38">
    <property type="entry name" value="ARGININE KINASE 1-RELATED"/>
    <property type="match status" value="1"/>
</dbReference>
<dbReference type="PROSITE" id="PS00112">
    <property type="entry name" value="PHOSPHAGEN_KINASE"/>
    <property type="match status" value="1"/>
</dbReference>
<keyword evidence="1 5" id="KW-0808">Transferase</keyword>
<dbReference type="GO" id="GO:0046314">
    <property type="term" value="P:phosphocreatine biosynthetic process"/>
    <property type="evidence" value="ECO:0007669"/>
    <property type="project" value="InterPro"/>
</dbReference>
<dbReference type="Gene3D" id="3.30.590.10">
    <property type="entry name" value="Glutamine synthetase/guanido kinase, catalytic domain"/>
    <property type="match status" value="1"/>
</dbReference>
<evidence type="ECO:0000259" key="8">
    <source>
        <dbReference type="PROSITE" id="PS51510"/>
    </source>
</evidence>
<evidence type="ECO:0000313" key="9">
    <source>
        <dbReference type="EMBL" id="SCJ62889.1"/>
    </source>
</evidence>
<gene>
    <name evidence="9" type="ORF">SAMEA3545359_01134</name>
</gene>
<evidence type="ECO:0000256" key="7">
    <source>
        <dbReference type="SAM" id="MobiDB-lite"/>
    </source>
</evidence>
<evidence type="ECO:0000256" key="5">
    <source>
        <dbReference type="PROSITE-ProRule" id="PRU00843"/>
    </source>
</evidence>
<evidence type="ECO:0000256" key="3">
    <source>
        <dbReference type="ARBA" id="ARBA00022777"/>
    </source>
</evidence>
<feature type="binding site" evidence="5">
    <location>
        <begin position="213"/>
        <end position="218"/>
    </location>
    <ligand>
        <name>ATP</name>
        <dbReference type="ChEBI" id="CHEBI:30616"/>
    </ligand>
</feature>
<feature type="binding site" evidence="5">
    <location>
        <begin position="34"/>
        <end position="38"/>
    </location>
    <ligand>
        <name>ATP</name>
        <dbReference type="ChEBI" id="CHEBI:30616"/>
    </ligand>
</feature>
<dbReference type="CDD" id="cd07930">
    <property type="entry name" value="bacterial_phosphagen_kinase"/>
    <property type="match status" value="1"/>
</dbReference>
<dbReference type="PANTHER" id="PTHR11547">
    <property type="entry name" value="ARGININE OR CREATINE KINASE"/>
    <property type="match status" value="1"/>
</dbReference>
<accession>A0A1C6HZ07</accession>
<sequence length="368" mass="40365">MTDNDRTLPAGAADPAASRPWYAQSGPQGDVVLSSRVRLARNLQGLPFPGHMSAEQMVQLYQRAQQAADGAAFGPGRSLTFYNVADLADWRRMELVQHRLMSVQLAQKGGGLLLSGDEQVSIMLCEEDHLRIQVMNAGLSLKKCWQQANLLDDYFDSRLEFSFDEKLGYLTHCPTNLGTGMRASVLMHLPALEHTGYLQELVGVAHKLGLTIRGAYGEGTGGERSMYQISNQHSLGLSEGQILENLQAVVEQIAERERAERQLYCKDQLAFCDRVYRSLGVLQYARLLTHQEVMEHCGVLRLGCSLGLCPELTLETLSHIEAATGTGAILQTAPQATTHRQQDKLRADLVRQIISGSAARPAAPGGRA</sequence>
<dbReference type="InterPro" id="IPR023660">
    <property type="entry name" value="Arg_Kinase"/>
</dbReference>
<name>A0A1C6HZ07_9FIRM</name>
<comment type="similarity">
    <text evidence="5 6">Belongs to the ATP:guanido phosphotransferase family.</text>
</comment>
<dbReference type="InterPro" id="IPR014746">
    <property type="entry name" value="Gln_synth/guanido_kin_cat_dom"/>
</dbReference>
<dbReference type="EMBL" id="FMHG01000001">
    <property type="protein sequence ID" value="SCJ62889.1"/>
    <property type="molecule type" value="Genomic_DNA"/>
</dbReference>
<feature type="region of interest" description="Disordered" evidence="7">
    <location>
        <begin position="1"/>
        <end position="24"/>
    </location>
</feature>
<dbReference type="SUPFAM" id="SSF55931">
    <property type="entry name" value="Glutamine synthetase/guanido kinase"/>
    <property type="match status" value="1"/>
</dbReference>
<comment type="caution">
    <text evidence="5">Lacks conserved residue(s) required for the propagation of feature annotation.</text>
</comment>
<dbReference type="PROSITE" id="PS51510">
    <property type="entry name" value="PHOSPHAGEN_KINASE_C"/>
    <property type="match status" value="1"/>
</dbReference>
<evidence type="ECO:0000256" key="4">
    <source>
        <dbReference type="ARBA" id="ARBA00022840"/>
    </source>
</evidence>
<dbReference type="GO" id="GO:0004111">
    <property type="term" value="F:creatine kinase activity"/>
    <property type="evidence" value="ECO:0007669"/>
    <property type="project" value="InterPro"/>
</dbReference>
<feature type="binding site" evidence="5">
    <location>
        <begin position="182"/>
        <end position="186"/>
    </location>
    <ligand>
        <name>ATP</name>
        <dbReference type="ChEBI" id="CHEBI:30616"/>
    </ligand>
</feature>
<keyword evidence="4 5" id="KW-0067">ATP-binding</keyword>
<keyword evidence="3 5" id="KW-0418">Kinase</keyword>
<keyword evidence="2 5" id="KW-0547">Nucleotide-binding</keyword>